<proteinExistence type="predicted"/>
<dbReference type="EMBL" id="JZEY01000054">
    <property type="protein sequence ID" value="KKB09022.1"/>
    <property type="molecule type" value="Genomic_DNA"/>
</dbReference>
<dbReference type="RefSeq" id="WP_046103711.1">
    <property type="nucleotide sequence ID" value="NZ_JZEY01000054.1"/>
</dbReference>
<reference evidence="1 2" key="1">
    <citation type="submission" date="2015-03" db="EMBL/GenBank/DDBJ databases">
        <authorList>
            <person name="Hassan Y."/>
            <person name="Lepp D."/>
            <person name="Li X.-Z."/>
            <person name="Zhou T."/>
        </authorList>
    </citation>
    <scope>NUCLEOTIDE SEQUENCE [LARGE SCALE GENOMIC DNA]</scope>
    <source>
        <strain evidence="1 2">IPL18</strain>
    </source>
</reference>
<organism evidence="1 2">
    <name type="scientific">Devosia chinhatensis</name>
    <dbReference type="NCBI Taxonomy" id="429727"/>
    <lineage>
        <taxon>Bacteria</taxon>
        <taxon>Pseudomonadati</taxon>
        <taxon>Pseudomonadota</taxon>
        <taxon>Alphaproteobacteria</taxon>
        <taxon>Hyphomicrobiales</taxon>
        <taxon>Devosiaceae</taxon>
        <taxon>Devosia</taxon>
    </lineage>
</organism>
<dbReference type="AlphaFoldDB" id="A0A0F5FLF3"/>
<dbReference type="PATRIC" id="fig|429727.3.peg.628"/>
<sequence length="97" mass="10116">MFLLRSSFWLTVAFLVIRPEADMGATASALSSEAMARGSQFVAEQIEAIECDTITCIGGKALASAAIKTNPAAVDPMHNLAASGSVPLPRPRPDRAG</sequence>
<evidence type="ECO:0000313" key="2">
    <source>
        <dbReference type="Proteomes" id="UP000033649"/>
    </source>
</evidence>
<gene>
    <name evidence="1" type="ORF">VE26_03015</name>
</gene>
<protein>
    <submittedName>
        <fullName evidence="1">Uncharacterized protein</fullName>
    </submittedName>
</protein>
<evidence type="ECO:0000313" key="1">
    <source>
        <dbReference type="EMBL" id="KKB09022.1"/>
    </source>
</evidence>
<keyword evidence="2" id="KW-1185">Reference proteome</keyword>
<dbReference type="Proteomes" id="UP000033649">
    <property type="component" value="Unassembled WGS sequence"/>
</dbReference>
<dbReference type="OrthoDB" id="7950133at2"/>
<name>A0A0F5FLF3_9HYPH</name>
<comment type="caution">
    <text evidence="1">The sequence shown here is derived from an EMBL/GenBank/DDBJ whole genome shotgun (WGS) entry which is preliminary data.</text>
</comment>
<accession>A0A0F5FLF3</accession>